<dbReference type="AlphaFoldDB" id="A0A9P8VAK8"/>
<feature type="transmembrane region" description="Helical" evidence="6">
    <location>
        <begin position="775"/>
        <end position="793"/>
    </location>
</feature>
<feature type="transmembrane region" description="Helical" evidence="6">
    <location>
        <begin position="39"/>
        <end position="56"/>
    </location>
</feature>
<gene>
    <name evidence="8" type="ORF">F5X68DRAFT_170441</name>
</gene>
<sequence>MGASKHHAPKWLQSPFDRTRIWSTDIWVSLGKNNLWKRMIKFSLATIISVIITLIPAVNVHILQTAFLAPLSTVFAHAGQRVGLMVEGLGMLLAGSITGTAWASLGLYISSEVMEENEEAAHTIRGIFTLISVFHFGYLRSSSPRLIVYCLFHLSPSVVLLLGPNTNLSPQLIASIAYPLLIGAASVVVCNLVIFPELSCDYLAQTTVSAITETTTVLTRTSAWFLQFDKTHLGLHDGLEIIPSAHPVSEIGGFGKTAETPHDPQTDRWFRRFLPGFRDPVRVERRQNLLRPAPAETTSLASLTESKSSLRSILQRCKAGQSEANMEVSVGALPPNSLKPISTSTMRGLVSNTIALIGSCENKFVLIGDEATSDEGSDDSSVGSPRPSSSPGPRKSMENLTGDPKRSSTSLLVDPMKQLELVKPSREVEAGDPEVLEAIVGRIREPVQDLMKSVKQTSRSVTRSLSYCYGLKRLPSGARTPIDISLEEMDYRIDCFMEAIQRFDHSSVEELVRATATSTGEMDIMPKMETFLVSSFLLGMRQAAVHMLEMLKHSRTLVEQRQAKRYKMSLHIPGTTGWRAWLSTGGERDAMVLPKLARKKGRTGHDSLTEKREASEQLETSSIELEKPLTRQPPDEENVLSEVLTRRETLSRAVEDDEKKAAMKKRKERRKQKGFLLPLRHWAANLFESLQRSDDGIYAIKLVVAFFAISWPGFIPSWRYWYGVNRGLWAPLQLILIFEVAIGTSLFVFVIRLVGVIFGCLVGFLSVEIGRGNKYVMVVVLLIGIWPSVYLQLGTKYVKTGMVSLTSMTAVALTAINSGTPAHESFYLRVVTFFIGSSAGLLVEMILYPSRARDRMVESLSSCIKQMTEMQTAIAVGVDNPSTMDLRSLKVQHQFERSRTKAVTALAAAETFLPFCLTEPRLKGSFRPLHPIYKEIIYVLHQIVDRMDNMLQLRRAYGNAVLEELNPEVHAYRRAVAASIAVSLFAVNEALTIRMPLPQFLPSARVAKLRLINRVREVVEARAKKQAPGEHDVLYGTPGIIERDFGLSDNPTDERTTKVANLHKVLSWNANSAGLMEIIEYLEELVELTKLLVGVNAFRSGLLERPTFKEYAKRMNSRDQPMALGALGDGGGDDSRGDEALRRAVTEAIGEGAELARRDTRARREQGDAAALRRQNSRRSGGSTAVEEEAVDLRETSSRGSGVRKRADSRAGSDIDIPISLRRVSSRRASIRRRRPTVVGGSRPVKGDGIHEEEEG</sequence>
<feature type="transmembrane region" description="Helical" evidence="6">
    <location>
        <begin position="176"/>
        <end position="195"/>
    </location>
</feature>
<feature type="transmembrane region" description="Helical" evidence="6">
    <location>
        <begin position="826"/>
        <end position="848"/>
    </location>
</feature>
<feature type="region of interest" description="Disordered" evidence="5">
    <location>
        <begin position="1119"/>
        <end position="1138"/>
    </location>
</feature>
<feature type="transmembrane region" description="Helical" evidence="6">
    <location>
        <begin position="734"/>
        <end position="763"/>
    </location>
</feature>
<dbReference type="PANTHER" id="PTHR37994">
    <property type="entry name" value="ARAE_2_N DOMAIN-CONTAINING PROTEIN-RELATED"/>
    <property type="match status" value="1"/>
</dbReference>
<feature type="compositionally biased region" description="Low complexity" evidence="5">
    <location>
        <begin position="379"/>
        <end position="394"/>
    </location>
</feature>
<feature type="compositionally biased region" description="Basic and acidic residues" evidence="5">
    <location>
        <begin position="603"/>
        <end position="615"/>
    </location>
</feature>
<evidence type="ECO:0000256" key="6">
    <source>
        <dbReference type="SAM" id="Phobius"/>
    </source>
</evidence>
<comment type="subcellular location">
    <subcellularLocation>
        <location evidence="1">Membrane</location>
        <topology evidence="1">Multi-pass membrane protein</topology>
    </subcellularLocation>
</comment>
<feature type="compositionally biased region" description="Basic residues" evidence="5">
    <location>
        <begin position="1224"/>
        <end position="1236"/>
    </location>
</feature>
<comment type="caution">
    <text evidence="8">The sequence shown here is derived from an EMBL/GenBank/DDBJ whole genome shotgun (WGS) entry which is preliminary data.</text>
</comment>
<evidence type="ECO:0000256" key="5">
    <source>
        <dbReference type="SAM" id="MobiDB-lite"/>
    </source>
</evidence>
<dbReference type="InterPro" id="IPR049453">
    <property type="entry name" value="Memb_transporter_dom"/>
</dbReference>
<keyword evidence="4 6" id="KW-0472">Membrane</keyword>
<feature type="compositionally biased region" description="Basic and acidic residues" evidence="5">
    <location>
        <begin position="1154"/>
        <end position="1167"/>
    </location>
</feature>
<dbReference type="Proteomes" id="UP000770015">
    <property type="component" value="Unassembled WGS sequence"/>
</dbReference>
<reference evidence="8" key="1">
    <citation type="journal article" date="2021" name="Nat. Commun.">
        <title>Genetic determinants of endophytism in the Arabidopsis root mycobiome.</title>
        <authorList>
            <person name="Mesny F."/>
            <person name="Miyauchi S."/>
            <person name="Thiergart T."/>
            <person name="Pickel B."/>
            <person name="Atanasova L."/>
            <person name="Karlsson M."/>
            <person name="Huettel B."/>
            <person name="Barry K.W."/>
            <person name="Haridas S."/>
            <person name="Chen C."/>
            <person name="Bauer D."/>
            <person name="Andreopoulos W."/>
            <person name="Pangilinan J."/>
            <person name="LaButti K."/>
            <person name="Riley R."/>
            <person name="Lipzen A."/>
            <person name="Clum A."/>
            <person name="Drula E."/>
            <person name="Henrissat B."/>
            <person name="Kohler A."/>
            <person name="Grigoriev I.V."/>
            <person name="Martin F.M."/>
            <person name="Hacquard S."/>
        </authorList>
    </citation>
    <scope>NUCLEOTIDE SEQUENCE</scope>
    <source>
        <strain evidence="8">MPI-SDFR-AT-0117</strain>
    </source>
</reference>
<feature type="transmembrane region" description="Helical" evidence="6">
    <location>
        <begin position="696"/>
        <end position="714"/>
    </location>
</feature>
<dbReference type="EMBL" id="JAGSXJ010000014">
    <property type="protein sequence ID" value="KAH6685655.1"/>
    <property type="molecule type" value="Genomic_DNA"/>
</dbReference>
<dbReference type="GO" id="GO:0016020">
    <property type="term" value="C:membrane"/>
    <property type="evidence" value="ECO:0007669"/>
    <property type="project" value="UniProtKB-SubCell"/>
</dbReference>
<protein>
    <recommendedName>
        <fullName evidence="7">Integral membrane bound transporter domain-containing protein</fullName>
    </recommendedName>
</protein>
<keyword evidence="9" id="KW-1185">Reference proteome</keyword>
<dbReference type="Pfam" id="PF13515">
    <property type="entry name" value="FUSC_2"/>
    <property type="match status" value="1"/>
</dbReference>
<proteinExistence type="predicted"/>
<feature type="transmembrane region" description="Helical" evidence="6">
    <location>
        <begin position="146"/>
        <end position="164"/>
    </location>
</feature>
<dbReference type="PANTHER" id="PTHR37994:SF4">
    <property type="entry name" value="ER TRANSPORTER 6TM N-TERMINAL DOMAIN-CONTAINING PROTEIN-RELATED"/>
    <property type="match status" value="1"/>
</dbReference>
<evidence type="ECO:0000256" key="3">
    <source>
        <dbReference type="ARBA" id="ARBA00022989"/>
    </source>
</evidence>
<evidence type="ECO:0000256" key="1">
    <source>
        <dbReference type="ARBA" id="ARBA00004141"/>
    </source>
</evidence>
<feature type="region of interest" description="Disordered" evidence="5">
    <location>
        <begin position="598"/>
        <end position="638"/>
    </location>
</feature>
<evidence type="ECO:0000313" key="9">
    <source>
        <dbReference type="Proteomes" id="UP000770015"/>
    </source>
</evidence>
<keyword evidence="3 6" id="KW-1133">Transmembrane helix</keyword>
<accession>A0A9P8VAK8</accession>
<feature type="region of interest" description="Disordered" evidence="5">
    <location>
        <begin position="1152"/>
        <end position="1256"/>
    </location>
</feature>
<dbReference type="OrthoDB" id="68611at2759"/>
<evidence type="ECO:0000256" key="2">
    <source>
        <dbReference type="ARBA" id="ARBA00022692"/>
    </source>
</evidence>
<feature type="transmembrane region" description="Helical" evidence="6">
    <location>
        <begin position="122"/>
        <end position="139"/>
    </location>
</feature>
<name>A0A9P8VAK8_9PEZI</name>
<feature type="domain" description="Integral membrane bound transporter" evidence="7">
    <location>
        <begin position="720"/>
        <end position="843"/>
    </location>
</feature>
<organism evidence="8 9">
    <name type="scientific">Plectosphaerella plurivora</name>
    <dbReference type="NCBI Taxonomy" id="936078"/>
    <lineage>
        <taxon>Eukaryota</taxon>
        <taxon>Fungi</taxon>
        <taxon>Dikarya</taxon>
        <taxon>Ascomycota</taxon>
        <taxon>Pezizomycotina</taxon>
        <taxon>Sordariomycetes</taxon>
        <taxon>Hypocreomycetidae</taxon>
        <taxon>Glomerellales</taxon>
        <taxon>Plectosphaerellaceae</taxon>
        <taxon>Plectosphaerella</taxon>
    </lineage>
</organism>
<evidence type="ECO:0000256" key="4">
    <source>
        <dbReference type="ARBA" id="ARBA00023136"/>
    </source>
</evidence>
<feature type="transmembrane region" description="Helical" evidence="6">
    <location>
        <begin position="91"/>
        <end position="110"/>
    </location>
</feature>
<evidence type="ECO:0000259" key="7">
    <source>
        <dbReference type="Pfam" id="PF13515"/>
    </source>
</evidence>
<keyword evidence="2 6" id="KW-0812">Transmembrane</keyword>
<feature type="region of interest" description="Disordered" evidence="5">
    <location>
        <begin position="371"/>
        <end position="411"/>
    </location>
</feature>
<evidence type="ECO:0000313" key="8">
    <source>
        <dbReference type="EMBL" id="KAH6685655.1"/>
    </source>
</evidence>